<feature type="compositionally biased region" description="Low complexity" evidence="1">
    <location>
        <begin position="411"/>
        <end position="420"/>
    </location>
</feature>
<dbReference type="Proteomes" id="UP001642464">
    <property type="component" value="Unassembled WGS sequence"/>
</dbReference>
<feature type="region of interest" description="Disordered" evidence="1">
    <location>
        <begin position="281"/>
        <end position="319"/>
    </location>
</feature>
<dbReference type="EMBL" id="CAXAMM010010102">
    <property type="protein sequence ID" value="CAK9022302.1"/>
    <property type="molecule type" value="Genomic_DNA"/>
</dbReference>
<feature type="transmembrane region" description="Helical" evidence="2">
    <location>
        <begin position="192"/>
        <end position="211"/>
    </location>
</feature>
<organism evidence="4 5">
    <name type="scientific">Durusdinium trenchii</name>
    <dbReference type="NCBI Taxonomy" id="1381693"/>
    <lineage>
        <taxon>Eukaryota</taxon>
        <taxon>Sar</taxon>
        <taxon>Alveolata</taxon>
        <taxon>Dinophyceae</taxon>
        <taxon>Suessiales</taxon>
        <taxon>Symbiodiniaceae</taxon>
        <taxon>Durusdinium</taxon>
    </lineage>
</organism>
<sequence length="577" mass="63024">MVQFSVLVCVALVAAVGAWCVAALAELNVSVLDATASPVQLSSLFLRGVGATLWCRTLYCSYADTTPLAIQHRGHKVHVRHLGRFITFTLWCNCMLALYWLSSLLVAVLAMQGLQVPAALQRLTVVLWQITGPLSWLVSMVVTFVLLPAAYRKEPEKIDVMLGWRPQVLHNGYVLFCALELIISRPPMVPELFPLMILFGLCYITFAWFLYLRLRIYVYFFLDPTMVWAPLAYLALLGVEKAARANSAAKAAMAGEETKVEAKRTAEEIREVVERLAQGCSARPRKNTRKRGKEEEKDEAPGTSEVPGPAEQRRSHSNRYIDVQVGDLIRVQTNLGWETVTVRAKRPGTGKIDIQFKDGEYMRAVMPRILRNAEGLPVKETHELPTTALPPPWPSRSSQVGPHTAPPMAPVPVSSSGAVPQKLAGYKGGLASSPGRQGHPGLAEEPSPRETQDALAGAIMEGCGVELREQQNGLSTATGRPAGRLAPAAKAPAARLKQQLQQLISARPIVVPKVQTRSPSMPRNAPVPEPVLGAESGGKAGGNDRETGPWAVPKWEKTEMGDVIFGFAHTVAEERRL</sequence>
<keyword evidence="3" id="KW-0732">Signal</keyword>
<keyword evidence="2" id="KW-0472">Membrane</keyword>
<proteinExistence type="predicted"/>
<evidence type="ECO:0000256" key="1">
    <source>
        <dbReference type="SAM" id="MobiDB-lite"/>
    </source>
</evidence>
<keyword evidence="5" id="KW-1185">Reference proteome</keyword>
<evidence type="ECO:0000313" key="4">
    <source>
        <dbReference type="EMBL" id="CAK9022302.1"/>
    </source>
</evidence>
<keyword evidence="2" id="KW-1133">Transmembrane helix</keyword>
<feature type="signal peptide" evidence="3">
    <location>
        <begin position="1"/>
        <end position="18"/>
    </location>
</feature>
<feature type="transmembrane region" description="Helical" evidence="2">
    <location>
        <begin position="218"/>
        <end position="239"/>
    </location>
</feature>
<feature type="region of interest" description="Disordered" evidence="1">
    <location>
        <begin position="376"/>
        <end position="451"/>
    </location>
</feature>
<evidence type="ECO:0000313" key="5">
    <source>
        <dbReference type="Proteomes" id="UP001642464"/>
    </source>
</evidence>
<accession>A0ABP0K687</accession>
<comment type="caution">
    <text evidence="4">The sequence shown here is derived from an EMBL/GenBank/DDBJ whole genome shotgun (WGS) entry which is preliminary data.</text>
</comment>
<feature type="transmembrane region" description="Helical" evidence="2">
    <location>
        <begin position="126"/>
        <end position="147"/>
    </location>
</feature>
<evidence type="ECO:0000256" key="2">
    <source>
        <dbReference type="SAM" id="Phobius"/>
    </source>
</evidence>
<feature type="transmembrane region" description="Helical" evidence="2">
    <location>
        <begin position="168"/>
        <end position="186"/>
    </location>
</feature>
<feature type="chain" id="PRO_5047478309" evidence="3">
    <location>
        <begin position="19"/>
        <end position="577"/>
    </location>
</feature>
<feature type="transmembrane region" description="Helical" evidence="2">
    <location>
        <begin position="85"/>
        <end position="114"/>
    </location>
</feature>
<reference evidence="4 5" key="1">
    <citation type="submission" date="2024-02" db="EMBL/GenBank/DDBJ databases">
        <authorList>
            <person name="Chen Y."/>
            <person name="Shah S."/>
            <person name="Dougan E. K."/>
            <person name="Thang M."/>
            <person name="Chan C."/>
        </authorList>
    </citation>
    <scope>NUCLEOTIDE SEQUENCE [LARGE SCALE GENOMIC DNA]</scope>
</reference>
<feature type="transmembrane region" description="Helical" evidence="2">
    <location>
        <begin position="44"/>
        <end position="64"/>
    </location>
</feature>
<name>A0ABP0K687_9DINO</name>
<gene>
    <name evidence="4" type="ORF">SCF082_LOCUS15734</name>
</gene>
<keyword evidence="2" id="KW-0812">Transmembrane</keyword>
<evidence type="ECO:0000256" key="3">
    <source>
        <dbReference type="SAM" id="SignalP"/>
    </source>
</evidence>
<protein>
    <submittedName>
        <fullName evidence="4">Beta-tubulin polyglutamylase</fullName>
    </submittedName>
</protein>